<feature type="compositionally biased region" description="Basic residues" evidence="1">
    <location>
        <begin position="179"/>
        <end position="190"/>
    </location>
</feature>
<proteinExistence type="predicted"/>
<organism evidence="2 3">
    <name type="scientific">Tanacetum coccineum</name>
    <dbReference type="NCBI Taxonomy" id="301880"/>
    <lineage>
        <taxon>Eukaryota</taxon>
        <taxon>Viridiplantae</taxon>
        <taxon>Streptophyta</taxon>
        <taxon>Embryophyta</taxon>
        <taxon>Tracheophyta</taxon>
        <taxon>Spermatophyta</taxon>
        <taxon>Magnoliopsida</taxon>
        <taxon>eudicotyledons</taxon>
        <taxon>Gunneridae</taxon>
        <taxon>Pentapetalae</taxon>
        <taxon>asterids</taxon>
        <taxon>campanulids</taxon>
        <taxon>Asterales</taxon>
        <taxon>Asteraceae</taxon>
        <taxon>Asteroideae</taxon>
        <taxon>Anthemideae</taxon>
        <taxon>Anthemidinae</taxon>
        <taxon>Tanacetum</taxon>
    </lineage>
</organism>
<reference evidence="2" key="2">
    <citation type="submission" date="2022-01" db="EMBL/GenBank/DDBJ databases">
        <authorList>
            <person name="Yamashiro T."/>
            <person name="Shiraishi A."/>
            <person name="Satake H."/>
            <person name="Nakayama K."/>
        </authorList>
    </citation>
    <scope>NUCLEOTIDE SEQUENCE</scope>
</reference>
<protein>
    <submittedName>
        <fullName evidence="2">Uncharacterized protein</fullName>
    </submittedName>
</protein>
<sequence>MARGLFNGTSTLLYISITDIPYLKSSLTLRSGEDSMKLIELMAHCIKLSELVPIQQGEDQQSNKSLPILFTILPPHNPTFHHLQEDLEDPSKQGRRITEIDQNPSISLVQDEGTLWIQEDARIQGRTSADTEIILDQEELQMSLLVMFGCGDKVYIRRSAEKRKDKGKAIMKEDESVQKKTKKKLEHKTHGHEEAIRLQEQINEEESQRIVRDAEIAK</sequence>
<gene>
    <name evidence="2" type="ORF">Tco_1112222</name>
</gene>
<comment type="caution">
    <text evidence="2">The sequence shown here is derived from an EMBL/GenBank/DDBJ whole genome shotgun (WGS) entry which is preliminary data.</text>
</comment>
<evidence type="ECO:0000313" key="3">
    <source>
        <dbReference type="Proteomes" id="UP001151760"/>
    </source>
</evidence>
<dbReference type="EMBL" id="BQNB010021005">
    <property type="protein sequence ID" value="GJU01884.1"/>
    <property type="molecule type" value="Genomic_DNA"/>
</dbReference>
<reference evidence="2" key="1">
    <citation type="journal article" date="2022" name="Int. J. Mol. Sci.">
        <title>Draft Genome of Tanacetum Coccineum: Genomic Comparison of Closely Related Tanacetum-Family Plants.</title>
        <authorList>
            <person name="Yamashiro T."/>
            <person name="Shiraishi A."/>
            <person name="Nakayama K."/>
            <person name="Satake H."/>
        </authorList>
    </citation>
    <scope>NUCLEOTIDE SEQUENCE</scope>
</reference>
<accession>A0ABQ5IP01</accession>
<keyword evidence="3" id="KW-1185">Reference proteome</keyword>
<feature type="compositionally biased region" description="Basic and acidic residues" evidence="1">
    <location>
        <begin position="162"/>
        <end position="178"/>
    </location>
</feature>
<evidence type="ECO:0000313" key="2">
    <source>
        <dbReference type="EMBL" id="GJU01884.1"/>
    </source>
</evidence>
<evidence type="ECO:0000256" key="1">
    <source>
        <dbReference type="SAM" id="MobiDB-lite"/>
    </source>
</evidence>
<name>A0ABQ5IP01_9ASTR</name>
<feature type="region of interest" description="Disordered" evidence="1">
    <location>
        <begin position="162"/>
        <end position="201"/>
    </location>
</feature>
<dbReference type="Proteomes" id="UP001151760">
    <property type="component" value="Unassembled WGS sequence"/>
</dbReference>